<dbReference type="Proteomes" id="UP001371305">
    <property type="component" value="Unassembled WGS sequence"/>
</dbReference>
<reference evidence="3 4" key="1">
    <citation type="submission" date="2024-04" db="EMBL/GenBank/DDBJ databases">
        <title>Luteolibacter sp. isolated from soil.</title>
        <authorList>
            <person name="An J."/>
        </authorList>
    </citation>
    <scope>NUCLEOTIDE SEQUENCE [LARGE SCALE GENOMIC DNA]</scope>
    <source>
        <strain evidence="3 4">Y139</strain>
    </source>
</reference>
<keyword evidence="2" id="KW-1133">Transmembrane helix</keyword>
<keyword evidence="1" id="KW-0732">Signal</keyword>
<evidence type="ECO:0000313" key="4">
    <source>
        <dbReference type="Proteomes" id="UP001371305"/>
    </source>
</evidence>
<feature type="transmembrane region" description="Helical" evidence="2">
    <location>
        <begin position="21"/>
        <end position="42"/>
    </location>
</feature>
<keyword evidence="4" id="KW-1185">Reference proteome</keyword>
<dbReference type="NCBIfam" id="TIGR02601">
    <property type="entry name" value="autotrns_rpt"/>
    <property type="match status" value="5"/>
</dbReference>
<dbReference type="EMBL" id="JBBUKT010000003">
    <property type="protein sequence ID" value="MEK7950960.1"/>
    <property type="molecule type" value="Genomic_DNA"/>
</dbReference>
<sequence>MKPNKPKSIHAFLANVHTRSNLLRLGALLITATTAGAANLYWDTNGTATGSGTSTGGDWEGVNWNTNSAGTTTVPGVWVDGSTAVFSAGTNATGSFTINLNSTVSAPAILFEEITAGNNRTFNGNGTINIGGGTITSTAFGAGTSGNNGTDVNFNVVLAGSGGLTIAAHGNHITNGGGGGGSELRLNANNTFTGGLTITSGLVSWNNDAHLGDPSNIITLNGGGSLNTGALHTTTRTFRIGTNGGTFRLYGSTVLLHSGTIVNAPGATNPTLRRTDGGTFRMLGSISGFTGTWLNGGGTTEAAVPNADWSNTNLQLEGGNFTFNGTGTAVVNAIQGNTDVYFDYGTTANVDTGAITLTGGGNWRTNLGSLGKLTSSTGTLTFASGAASGSLSTSNPSMQVTIANSGATPVALVKNNVGNLVLAQQNTYTGGTTINAGRLDATHPGAFGSGSVTVNSGGQLFLSWGAPYSTPVTINGNGPTEGTSFGALRLGNPAVLSGALTVGSASRIGVNSNEIGTISGSVTGSAALEKTGLGVLSLTGNMAGYSGAVTVSQGSLNVATTLPGSVSAADGAVIAGEGSVGGLTLGTSAGAGIAIDGSTAGALTTTNLTTTGLTSVRLLSNPAVFGTPIPVINYSGTLSLPGPASSSFDLQNAAQYRGVPAFNDTGSAITLTIPAGANLVWAGTNVLATWDNGVSADWSNGGGADVFYAGDNVLFNDSAANKTVVMSGMLSPAMVTFDNSTGNDYNITPNGGGLGFTGPTSIVKNGTGTATIQGFGHNYTGTVTINGGVLQGNGNYELLGNSSGVFVNNGGQLNVNGLNFGNGTRHYTMTIAGAGANGLGAITNSSTNSPNENAGILHLKLSDNASVGGSGGRYDIGRSGGAFGTVNGNGFTVTKVGSNTICFRAPATNINFVCAAGTLKMEDSDTAFGSNSVTVTGGTLQAYGYRIIANPVDFAATTTLDSDGGGNQRWTGPFNLSGAAATTMNVNARSGVITLDNVISGTGDLTSIGGNQLILTGGSANTMTGAVRVTGTGQLILSKTANTPAIPGDLYLSNTGSRPIVSMTADNQFGANSVIHFNGTNESRIELKGTTQTVAGLDYPAATAGFKAIQHSEYGSPSAVDAVSDLIINVANGNTFAYSADLRDQGGTVNVVKNGTGTQSLLGNGIDYRGTTTVNAGTLISNGDDIWTSVLTIASGAVFDAHITSTTELYEHMFGGSVINGAGIYRKSGPGTSSFSSGNGLANVSMASGALIDITEGMIRLDYGGNNNWTNNKADMNIASGASFNLWDNTGSGPMVDALTGEGNVTRTNYAETGNLTVGVDNGSGDFAGSISNTTGKTHLIKNGTGTQTLSGFNTYSGNTTINGGAVVLTEFGWLSFFVGNGTTNSVGGTGSFTANGTFIIDTSAVTANSGTWNLVNTSSLTESFGATFSILGWTEAGNVWTYEDGNKTWTFTEATGNLELVSENTYATWIDGFFTGQSDQNIIGPDADPDHDGITNAIEMVVGGNPATGVDVNLQPTIELVTNPAGVPAGDYLLFTYRRTDLSVLAGVIASSEYDTNLIAPWTVAQNGVGGVTILVDDNYASFTPPATDTDRVRVFVPRAANAKLFGRLNATVP</sequence>
<comment type="caution">
    <text evidence="3">The sequence shown here is derived from an EMBL/GenBank/DDBJ whole genome shotgun (WGS) entry which is preliminary data.</text>
</comment>
<name>A0ABU9AUA1_9BACT</name>
<keyword evidence="2" id="KW-0472">Membrane</keyword>
<accession>A0ABU9AUA1</accession>
<keyword evidence="2" id="KW-0812">Transmembrane</keyword>
<evidence type="ECO:0000313" key="3">
    <source>
        <dbReference type="EMBL" id="MEK7950960.1"/>
    </source>
</evidence>
<dbReference type="InterPro" id="IPR013425">
    <property type="entry name" value="Autotrns_rpt"/>
</dbReference>
<evidence type="ECO:0000256" key="1">
    <source>
        <dbReference type="ARBA" id="ARBA00022729"/>
    </source>
</evidence>
<dbReference type="InterPro" id="IPR011050">
    <property type="entry name" value="Pectin_lyase_fold/virulence"/>
</dbReference>
<protein>
    <submittedName>
        <fullName evidence="3">Autotransporter-associated beta strand repeat-containing protein</fullName>
    </submittedName>
</protein>
<evidence type="ECO:0000256" key="2">
    <source>
        <dbReference type="SAM" id="Phobius"/>
    </source>
</evidence>
<gene>
    <name evidence="3" type="ORF">WKV53_10655</name>
</gene>
<dbReference type="Pfam" id="PF12951">
    <property type="entry name" value="PATR"/>
    <property type="match status" value="6"/>
</dbReference>
<dbReference type="SUPFAM" id="SSF51126">
    <property type="entry name" value="Pectin lyase-like"/>
    <property type="match status" value="1"/>
</dbReference>
<organism evidence="3 4">
    <name type="scientific">Luteolibacter soli</name>
    <dbReference type="NCBI Taxonomy" id="3135280"/>
    <lineage>
        <taxon>Bacteria</taxon>
        <taxon>Pseudomonadati</taxon>
        <taxon>Verrucomicrobiota</taxon>
        <taxon>Verrucomicrobiia</taxon>
        <taxon>Verrucomicrobiales</taxon>
        <taxon>Verrucomicrobiaceae</taxon>
        <taxon>Luteolibacter</taxon>
    </lineage>
</organism>
<proteinExistence type="predicted"/>
<dbReference type="RefSeq" id="WP_341404562.1">
    <property type="nucleotide sequence ID" value="NZ_JBBUKT010000003.1"/>
</dbReference>